<dbReference type="InterPro" id="IPR046341">
    <property type="entry name" value="SET_dom_sf"/>
</dbReference>
<dbReference type="EC" id="2.1.1.354" evidence="10"/>
<evidence type="ECO:0000313" key="10">
    <source>
        <dbReference type="EMBL" id="KAL1863916.1"/>
    </source>
</evidence>
<evidence type="ECO:0000256" key="1">
    <source>
        <dbReference type="ARBA" id="ARBA00004286"/>
    </source>
</evidence>
<evidence type="ECO:0000256" key="6">
    <source>
        <dbReference type="ARBA" id="ARBA00022723"/>
    </source>
</evidence>
<feature type="region of interest" description="Disordered" evidence="8">
    <location>
        <begin position="251"/>
        <end position="274"/>
    </location>
</feature>
<keyword evidence="11" id="KW-1185">Reference proteome</keyword>
<protein>
    <submittedName>
        <fullName evidence="10">Histone-lysine N-methyltransferase ehmt1</fullName>
        <ecNumber evidence="10">2.1.1.354</ecNumber>
    </submittedName>
</protein>
<reference evidence="10 11" key="1">
    <citation type="journal article" date="2024" name="IMA Fungus">
        <title>IMA Genome - F19 : A genome assembly and annotation guide to empower mycologists, including annotated draft genome sequences of Ceratocystis pirilliformis, Diaporthe australafricana, Fusarium ophioides, Paecilomyces lecythidis, and Sporothrix stenoceras.</title>
        <authorList>
            <person name="Aylward J."/>
            <person name="Wilson A.M."/>
            <person name="Visagie C.M."/>
            <person name="Spraker J."/>
            <person name="Barnes I."/>
            <person name="Buitendag C."/>
            <person name="Ceriani C."/>
            <person name="Del Mar Angel L."/>
            <person name="du Plessis D."/>
            <person name="Fuchs T."/>
            <person name="Gasser K."/>
            <person name="Kramer D."/>
            <person name="Li W."/>
            <person name="Munsamy K."/>
            <person name="Piso A."/>
            <person name="Price J.L."/>
            <person name="Sonnekus B."/>
            <person name="Thomas C."/>
            <person name="van der Nest A."/>
            <person name="van Dijk A."/>
            <person name="van Heerden A."/>
            <person name="van Vuuren N."/>
            <person name="Yilmaz N."/>
            <person name="Duong T.A."/>
            <person name="van der Merwe N.A."/>
            <person name="Wingfield M.J."/>
            <person name="Wingfield B.D."/>
        </authorList>
    </citation>
    <scope>NUCLEOTIDE SEQUENCE [LARGE SCALE GENOMIC DNA]</scope>
    <source>
        <strain evidence="10 11">CMW 18300</strain>
    </source>
</reference>
<name>A0ABR3WJT7_9PEZI</name>
<dbReference type="SMART" id="SM00317">
    <property type="entry name" value="SET"/>
    <property type="match status" value="1"/>
</dbReference>
<evidence type="ECO:0000256" key="5">
    <source>
        <dbReference type="ARBA" id="ARBA00022691"/>
    </source>
</evidence>
<keyword evidence="5" id="KW-0949">S-adenosyl-L-methionine</keyword>
<dbReference type="EMBL" id="JAWRVE010000073">
    <property type="protein sequence ID" value="KAL1863916.1"/>
    <property type="molecule type" value="Genomic_DNA"/>
</dbReference>
<dbReference type="GO" id="GO:0032259">
    <property type="term" value="P:methylation"/>
    <property type="evidence" value="ECO:0007669"/>
    <property type="project" value="UniProtKB-KW"/>
</dbReference>
<comment type="caution">
    <text evidence="10">The sequence shown here is derived from an EMBL/GenBank/DDBJ whole genome shotgun (WGS) entry which is preliminary data.</text>
</comment>
<dbReference type="GO" id="GO:0140999">
    <property type="term" value="F:histone H3K4 trimethyltransferase activity"/>
    <property type="evidence" value="ECO:0007669"/>
    <property type="project" value="UniProtKB-EC"/>
</dbReference>
<dbReference type="SUPFAM" id="SSF82199">
    <property type="entry name" value="SET domain"/>
    <property type="match status" value="1"/>
</dbReference>
<comment type="subcellular location">
    <subcellularLocation>
        <location evidence="1">Chromosome</location>
    </subcellularLocation>
</comment>
<keyword evidence="4 10" id="KW-0808">Transferase</keyword>
<keyword evidence="7" id="KW-0862">Zinc</keyword>
<dbReference type="PROSITE" id="PS50280">
    <property type="entry name" value="SET"/>
    <property type="match status" value="1"/>
</dbReference>
<organism evidence="10 11">
    <name type="scientific">Diaporthe australafricana</name>
    <dbReference type="NCBI Taxonomy" id="127596"/>
    <lineage>
        <taxon>Eukaryota</taxon>
        <taxon>Fungi</taxon>
        <taxon>Dikarya</taxon>
        <taxon>Ascomycota</taxon>
        <taxon>Pezizomycotina</taxon>
        <taxon>Sordariomycetes</taxon>
        <taxon>Sordariomycetidae</taxon>
        <taxon>Diaporthales</taxon>
        <taxon>Diaporthaceae</taxon>
        <taxon>Diaporthe</taxon>
    </lineage>
</organism>
<feature type="region of interest" description="Disordered" evidence="8">
    <location>
        <begin position="290"/>
        <end position="326"/>
    </location>
</feature>
<dbReference type="PANTHER" id="PTHR46223:SF3">
    <property type="entry name" value="HISTONE-LYSINE N-METHYLTRANSFERASE SET-23"/>
    <property type="match status" value="1"/>
</dbReference>
<gene>
    <name evidence="10" type="primary">EHMT1_1</name>
    <name evidence="10" type="ORF">Daus18300_008065</name>
</gene>
<accession>A0ABR3WJT7</accession>
<feature type="domain" description="SET" evidence="9">
    <location>
        <begin position="106"/>
        <end position="215"/>
    </location>
</feature>
<feature type="compositionally biased region" description="Basic and acidic residues" evidence="8">
    <location>
        <begin position="251"/>
        <end position="262"/>
    </location>
</feature>
<evidence type="ECO:0000313" key="11">
    <source>
        <dbReference type="Proteomes" id="UP001583177"/>
    </source>
</evidence>
<sequence length="593" mass="67594">MAGPAGLPNLDTLDIFSYYDFDQDAFVDIVRDDNTHARVTQDYVINPTDCEYSRAYLAADPRLSLIRFCDSNSLTYYDAILYRLHPGCCPGQQCIDIAQGDFKDLADFKLRIQEAQWGYGVFATAHIPRGTLIGEYMGCLMPLDYVTAYTNAYTFLIDNHANSDAQQYGNITRFVNHHCDPNTEPVKTMYGKRAVMVFRTIRDITAGEELTIDYGENYFDTGNPCQCDAFPYHHTSERYHRRVYPDGKFDNHGFRVKGDNPRRRSSAAVPAQPWRKEAAGAVVAKKLADGRRKAKSRPRTLETAAKPQRRRLSWGSRGYKEGDPDRIPTRRADAWGFVEVISSRTKRLGNRFSKPRTDSVGPDKYDSGERVKVIRFVHRSATEFLLQPEIWREFVEEWGGPQASDFDSLTALMALEVQALKRLSYDNSQESLDALVLMGLYTGRRALLAEESTKQASPRLLLEMDRVMSLQYEKFKDAHEAQDVRNYELLVAAGEHPPVPKCSTIMSFAASLRLKHFLKYPVASHERGAIRQEGQPLLSYAGRVLFRGSDVLAEDLKIRQMLEDDVYLQRLRRKWRQRKADSNISRALAGDSV</sequence>
<keyword evidence="2" id="KW-0158">Chromosome</keyword>
<proteinExistence type="predicted"/>
<evidence type="ECO:0000256" key="4">
    <source>
        <dbReference type="ARBA" id="ARBA00022679"/>
    </source>
</evidence>
<evidence type="ECO:0000256" key="3">
    <source>
        <dbReference type="ARBA" id="ARBA00022603"/>
    </source>
</evidence>
<evidence type="ECO:0000256" key="2">
    <source>
        <dbReference type="ARBA" id="ARBA00022454"/>
    </source>
</evidence>
<evidence type="ECO:0000259" key="9">
    <source>
        <dbReference type="PROSITE" id="PS50280"/>
    </source>
</evidence>
<evidence type="ECO:0000256" key="7">
    <source>
        <dbReference type="ARBA" id="ARBA00022833"/>
    </source>
</evidence>
<keyword evidence="6" id="KW-0479">Metal-binding</keyword>
<dbReference type="InterPro" id="IPR050973">
    <property type="entry name" value="H3K9_Histone-Lys_N-MTase"/>
</dbReference>
<keyword evidence="3 10" id="KW-0489">Methyltransferase</keyword>
<dbReference type="InterPro" id="IPR001214">
    <property type="entry name" value="SET_dom"/>
</dbReference>
<dbReference type="Gene3D" id="2.170.270.10">
    <property type="entry name" value="SET domain"/>
    <property type="match status" value="1"/>
</dbReference>
<dbReference type="Pfam" id="PF00856">
    <property type="entry name" value="SET"/>
    <property type="match status" value="1"/>
</dbReference>
<evidence type="ECO:0000256" key="8">
    <source>
        <dbReference type="SAM" id="MobiDB-lite"/>
    </source>
</evidence>
<dbReference type="PANTHER" id="PTHR46223">
    <property type="entry name" value="HISTONE-LYSINE N-METHYLTRANSFERASE SUV39H"/>
    <property type="match status" value="1"/>
</dbReference>
<dbReference type="Proteomes" id="UP001583177">
    <property type="component" value="Unassembled WGS sequence"/>
</dbReference>